<evidence type="ECO:0000313" key="1">
    <source>
        <dbReference type="EMBL" id="ORA25153.1"/>
    </source>
</evidence>
<reference evidence="1 2" key="1">
    <citation type="submission" date="2017-02" db="EMBL/GenBank/DDBJ databases">
        <title>The new phylogeny of genus Mycobacterium.</title>
        <authorList>
            <person name="Tortoli E."/>
            <person name="Trovato A."/>
            <person name="Cirillo D.M."/>
        </authorList>
    </citation>
    <scope>NUCLEOTIDE SEQUENCE [LARGE SCALE GENOMIC DNA]</scope>
    <source>
        <strain evidence="1 2">RW6</strain>
    </source>
</reference>
<proteinExistence type="predicted"/>
<dbReference type="EMBL" id="MVHF01000054">
    <property type="protein sequence ID" value="ORA25153.1"/>
    <property type="molecule type" value="Genomic_DNA"/>
</dbReference>
<sequence length="84" mass="9204">MLTRLIWKPLGRAIVAAAVEWAKDPKNRAEAEGAFYWALGKLTDAIPGEWDNKLLNGVADVTGLIAALPAQFINDFRRILGGQK</sequence>
<organism evidence="1 2">
    <name type="scientific">Mycobacterium aquaticum</name>
    <dbReference type="NCBI Taxonomy" id="1927124"/>
    <lineage>
        <taxon>Bacteria</taxon>
        <taxon>Bacillati</taxon>
        <taxon>Actinomycetota</taxon>
        <taxon>Actinomycetes</taxon>
        <taxon>Mycobacteriales</taxon>
        <taxon>Mycobacteriaceae</taxon>
        <taxon>Mycobacterium</taxon>
    </lineage>
</organism>
<comment type="caution">
    <text evidence="1">The sequence shown here is derived from an EMBL/GenBank/DDBJ whole genome shotgun (WGS) entry which is preliminary data.</text>
</comment>
<evidence type="ECO:0000313" key="2">
    <source>
        <dbReference type="Proteomes" id="UP000192448"/>
    </source>
</evidence>
<dbReference type="AlphaFoldDB" id="A0A1X0A4Z3"/>
<name>A0A1X0A4Z3_9MYCO</name>
<dbReference type="STRING" id="1927124.BST13_33050"/>
<protein>
    <submittedName>
        <fullName evidence="1">Uncharacterized protein</fullName>
    </submittedName>
</protein>
<dbReference type="RefSeq" id="WP_083169719.1">
    <property type="nucleotide sequence ID" value="NZ_MVHF01000054.1"/>
</dbReference>
<keyword evidence="2" id="KW-1185">Reference proteome</keyword>
<dbReference type="Proteomes" id="UP000192448">
    <property type="component" value="Unassembled WGS sequence"/>
</dbReference>
<accession>A0A1X0A4Z3</accession>
<gene>
    <name evidence="1" type="ORF">BST13_33050</name>
</gene>